<dbReference type="AlphaFoldDB" id="A0A1T5KNG5"/>
<protein>
    <submittedName>
        <fullName evidence="1">Uncharacterized protein</fullName>
    </submittedName>
</protein>
<gene>
    <name evidence="1" type="ORF">SAMN05660236_2380</name>
</gene>
<dbReference type="Proteomes" id="UP000190961">
    <property type="component" value="Unassembled WGS sequence"/>
</dbReference>
<sequence>MGYYGVFIGLQYRNDIAMMKVLDSNVYEKAHLLTIRIPVSIPYMNDDADFERVDGKFEHEGEVYRLVKQKYAQDTLTVVCVKDYEDKRINQALSNYVKSFTDKATDQHSNSKVTINFIKDYIPQAFSLRSVAAGWTTSVTYNSFHNILISTFTASVIHPPERA</sequence>
<dbReference type="EMBL" id="FUZU01000001">
    <property type="protein sequence ID" value="SKC64989.1"/>
    <property type="molecule type" value="Genomic_DNA"/>
</dbReference>
<name>A0A1T5KNG5_9BACT</name>
<proteinExistence type="predicted"/>
<evidence type="ECO:0000313" key="2">
    <source>
        <dbReference type="Proteomes" id="UP000190961"/>
    </source>
</evidence>
<dbReference type="STRING" id="688867.SAMN05660236_2380"/>
<accession>A0A1T5KNG5</accession>
<evidence type="ECO:0000313" key="1">
    <source>
        <dbReference type="EMBL" id="SKC64989.1"/>
    </source>
</evidence>
<reference evidence="1 2" key="1">
    <citation type="submission" date="2017-02" db="EMBL/GenBank/DDBJ databases">
        <authorList>
            <person name="Peterson S.W."/>
        </authorList>
    </citation>
    <scope>NUCLEOTIDE SEQUENCE [LARGE SCALE GENOMIC DNA]</scope>
    <source>
        <strain evidence="1 2">DSM 25262</strain>
    </source>
</reference>
<organism evidence="1 2">
    <name type="scientific">Ohtaekwangia koreensis</name>
    <dbReference type="NCBI Taxonomy" id="688867"/>
    <lineage>
        <taxon>Bacteria</taxon>
        <taxon>Pseudomonadati</taxon>
        <taxon>Bacteroidota</taxon>
        <taxon>Cytophagia</taxon>
        <taxon>Cytophagales</taxon>
        <taxon>Fulvivirgaceae</taxon>
        <taxon>Ohtaekwangia</taxon>
    </lineage>
</organism>
<keyword evidence="2" id="KW-1185">Reference proteome</keyword>